<dbReference type="CDD" id="cd07102">
    <property type="entry name" value="ALDH_EDX86601"/>
    <property type="match status" value="1"/>
</dbReference>
<dbReference type="Gene3D" id="3.40.605.10">
    <property type="entry name" value="Aldehyde Dehydrogenase, Chain A, domain 1"/>
    <property type="match status" value="1"/>
</dbReference>
<sequence length="461" mass="51415">MIMLKTITPIDNSIYVEREYASPQEIENTLTQSKKSFHNWRQTPLNERKIILTKFVDSFLQNNTEIEEELCRQMGRPISQCGGEMKGFEERARYMIEKSDQALENIISKKNDEFDNFISKDPLGTIFIIAPWNYPYNTSVNSVVPSLLSGNSVILKHSSQTPLCAEQLFKAAKLSGLPDGVFQFLHLDHASTSKIIADSRIDHVLFTGSVSGGRQVKRAIGERFINAGLELGGKDPAYVRKDCNLKHAIENLADGVFYNSGQSCCGIERIYVDGAVYDDFVDGIKSFSEKYILDNPLKKDTNLGPVVRLSAAQTIRAQIKDAISSGARDIINKSNFKIDEENNCYVSPSVLVDVNHSMKFMMEETFGPSAGIMKVSNEDEAAQLMNDSPYGLTACVWTSDKDFAQSFGPKINTGTFFMNRCDYLDPGLAWTGVKDTGTGVTLSVLGFDHVTRAKSYHYRTV</sequence>
<dbReference type="FunFam" id="3.40.309.10:FF:000009">
    <property type="entry name" value="Aldehyde dehydrogenase A"/>
    <property type="match status" value="1"/>
</dbReference>
<dbReference type="EMBL" id="UINC01010905">
    <property type="protein sequence ID" value="SVA48331.1"/>
    <property type="molecule type" value="Genomic_DNA"/>
</dbReference>
<protein>
    <recommendedName>
        <fullName evidence="2">Aldehyde dehydrogenase domain-containing protein</fullName>
    </recommendedName>
</protein>
<dbReference type="InterPro" id="IPR016162">
    <property type="entry name" value="Ald_DH_N"/>
</dbReference>
<evidence type="ECO:0000313" key="3">
    <source>
        <dbReference type="EMBL" id="SVA48331.1"/>
    </source>
</evidence>
<keyword evidence="1" id="KW-0560">Oxidoreductase</keyword>
<dbReference type="Pfam" id="PF00171">
    <property type="entry name" value="Aldedh"/>
    <property type="match status" value="1"/>
</dbReference>
<dbReference type="InterPro" id="IPR015590">
    <property type="entry name" value="Aldehyde_DH_dom"/>
</dbReference>
<name>A0A381W7T1_9ZZZZ</name>
<proteinExistence type="predicted"/>
<dbReference type="InterPro" id="IPR016161">
    <property type="entry name" value="Ald_DH/histidinol_DH"/>
</dbReference>
<dbReference type="GO" id="GO:0004777">
    <property type="term" value="F:succinate-semialdehyde dehydrogenase (NAD+) activity"/>
    <property type="evidence" value="ECO:0007669"/>
    <property type="project" value="TreeGrafter"/>
</dbReference>
<dbReference type="InterPro" id="IPR029510">
    <property type="entry name" value="Ald_DH_CS_GLU"/>
</dbReference>
<dbReference type="InterPro" id="IPR016163">
    <property type="entry name" value="Ald_DH_C"/>
</dbReference>
<evidence type="ECO:0000256" key="1">
    <source>
        <dbReference type="ARBA" id="ARBA00023002"/>
    </source>
</evidence>
<dbReference type="SUPFAM" id="SSF53720">
    <property type="entry name" value="ALDH-like"/>
    <property type="match status" value="1"/>
</dbReference>
<dbReference type="PANTHER" id="PTHR43217">
    <property type="entry name" value="SUCCINATE SEMIALDEHYDE DEHYDROGENASE [NAD(P)+] SAD"/>
    <property type="match status" value="1"/>
</dbReference>
<feature type="domain" description="Aldehyde dehydrogenase" evidence="2">
    <location>
        <begin position="5"/>
        <end position="455"/>
    </location>
</feature>
<gene>
    <name evidence="3" type="ORF">METZ01_LOCUS101185</name>
</gene>
<accession>A0A381W7T1</accession>
<dbReference type="PROSITE" id="PS00070">
    <property type="entry name" value="ALDEHYDE_DEHYDR_CYS"/>
    <property type="match status" value="1"/>
</dbReference>
<organism evidence="3">
    <name type="scientific">marine metagenome</name>
    <dbReference type="NCBI Taxonomy" id="408172"/>
    <lineage>
        <taxon>unclassified sequences</taxon>
        <taxon>metagenomes</taxon>
        <taxon>ecological metagenomes</taxon>
    </lineage>
</organism>
<dbReference type="AlphaFoldDB" id="A0A381W7T1"/>
<dbReference type="Gene3D" id="3.40.309.10">
    <property type="entry name" value="Aldehyde Dehydrogenase, Chain A, domain 2"/>
    <property type="match status" value="1"/>
</dbReference>
<reference evidence="3" key="1">
    <citation type="submission" date="2018-05" db="EMBL/GenBank/DDBJ databases">
        <authorList>
            <person name="Lanie J.A."/>
            <person name="Ng W.-L."/>
            <person name="Kazmierczak K.M."/>
            <person name="Andrzejewski T.M."/>
            <person name="Davidsen T.M."/>
            <person name="Wayne K.J."/>
            <person name="Tettelin H."/>
            <person name="Glass J.I."/>
            <person name="Rusch D."/>
            <person name="Podicherti R."/>
            <person name="Tsui H.-C.T."/>
            <person name="Winkler M.E."/>
        </authorList>
    </citation>
    <scope>NUCLEOTIDE SEQUENCE</scope>
</reference>
<dbReference type="InterPro" id="IPR016160">
    <property type="entry name" value="Ald_DH_CS_CYS"/>
</dbReference>
<dbReference type="PROSITE" id="PS00687">
    <property type="entry name" value="ALDEHYDE_DEHYDR_GLU"/>
    <property type="match status" value="1"/>
</dbReference>
<dbReference type="InterPro" id="IPR047110">
    <property type="entry name" value="GABD/Sad-like"/>
</dbReference>
<evidence type="ECO:0000259" key="2">
    <source>
        <dbReference type="Pfam" id="PF00171"/>
    </source>
</evidence>
<dbReference type="PANTHER" id="PTHR43217:SF1">
    <property type="entry name" value="SUCCINATE SEMIALDEHYDE DEHYDROGENASE [NAD(P)+] SAD"/>
    <property type="match status" value="1"/>
</dbReference>